<evidence type="ECO:0000256" key="8">
    <source>
        <dbReference type="ARBA" id="ARBA00023136"/>
    </source>
</evidence>
<organism evidence="11 12">
    <name type="scientific">Microlunatus sagamiharensis</name>
    <dbReference type="NCBI Taxonomy" id="546874"/>
    <lineage>
        <taxon>Bacteria</taxon>
        <taxon>Bacillati</taxon>
        <taxon>Actinomycetota</taxon>
        <taxon>Actinomycetes</taxon>
        <taxon>Propionibacteriales</taxon>
        <taxon>Propionibacteriaceae</taxon>
        <taxon>Microlunatus</taxon>
    </lineage>
</organism>
<name>A0A1H2MHG8_9ACTN</name>
<gene>
    <name evidence="11" type="ORF">SAMN04488544_2055</name>
</gene>
<evidence type="ECO:0000256" key="4">
    <source>
        <dbReference type="ARBA" id="ARBA00022448"/>
    </source>
</evidence>
<evidence type="ECO:0000313" key="11">
    <source>
        <dbReference type="EMBL" id="SDU92475.1"/>
    </source>
</evidence>
<feature type="transmembrane region" description="Helical" evidence="9">
    <location>
        <begin position="323"/>
        <end position="344"/>
    </location>
</feature>
<feature type="transmembrane region" description="Helical" evidence="9">
    <location>
        <begin position="356"/>
        <end position="378"/>
    </location>
</feature>
<dbReference type="NCBIfam" id="TIGR00710">
    <property type="entry name" value="efflux_Bcr_CflA"/>
    <property type="match status" value="1"/>
</dbReference>
<proteinExistence type="inferred from homology"/>
<accession>A0A1H2MHG8</accession>
<dbReference type="PANTHER" id="PTHR43124:SF3">
    <property type="entry name" value="CHLORAMPHENICOL EFFLUX PUMP RV0191"/>
    <property type="match status" value="1"/>
</dbReference>
<keyword evidence="5" id="KW-1003">Cell membrane</keyword>
<evidence type="ECO:0000256" key="7">
    <source>
        <dbReference type="ARBA" id="ARBA00022989"/>
    </source>
</evidence>
<evidence type="ECO:0000256" key="3">
    <source>
        <dbReference type="ARBA" id="ARBA00007520"/>
    </source>
</evidence>
<evidence type="ECO:0000256" key="9">
    <source>
        <dbReference type="SAM" id="Phobius"/>
    </source>
</evidence>
<feature type="transmembrane region" description="Helical" evidence="9">
    <location>
        <begin position="296"/>
        <end position="317"/>
    </location>
</feature>
<evidence type="ECO:0000256" key="5">
    <source>
        <dbReference type="ARBA" id="ARBA00022475"/>
    </source>
</evidence>
<protein>
    <submittedName>
        <fullName evidence="11">MFS transporter, DHA1 family, bicyclomycin/chloramphenicol resistance protein</fullName>
    </submittedName>
</protein>
<keyword evidence="8 9" id="KW-0472">Membrane</keyword>
<evidence type="ECO:0000256" key="6">
    <source>
        <dbReference type="ARBA" id="ARBA00022692"/>
    </source>
</evidence>
<comment type="similarity">
    <text evidence="3">Belongs to the major facilitator superfamily. TCR/Tet family.</text>
</comment>
<dbReference type="GO" id="GO:1990961">
    <property type="term" value="P:xenobiotic detoxification by transmembrane export across the plasma membrane"/>
    <property type="evidence" value="ECO:0007669"/>
    <property type="project" value="InterPro"/>
</dbReference>
<feature type="transmembrane region" description="Helical" evidence="9">
    <location>
        <begin position="149"/>
        <end position="173"/>
    </location>
</feature>
<reference evidence="12" key="1">
    <citation type="submission" date="2016-10" db="EMBL/GenBank/DDBJ databases">
        <authorList>
            <person name="Varghese N."/>
            <person name="Submissions S."/>
        </authorList>
    </citation>
    <scope>NUCLEOTIDE SEQUENCE [LARGE SCALE GENOMIC DNA]</scope>
    <source>
        <strain evidence="12">DSM 21743</strain>
    </source>
</reference>
<dbReference type="SUPFAM" id="SSF103473">
    <property type="entry name" value="MFS general substrate transporter"/>
    <property type="match status" value="1"/>
</dbReference>
<dbReference type="AlphaFoldDB" id="A0A1H2MHG8"/>
<dbReference type="CDD" id="cd17320">
    <property type="entry name" value="MFS_MdfA_MDR_like"/>
    <property type="match status" value="1"/>
</dbReference>
<dbReference type="Pfam" id="PF07690">
    <property type="entry name" value="MFS_1"/>
    <property type="match status" value="1"/>
</dbReference>
<dbReference type="InterPro" id="IPR011701">
    <property type="entry name" value="MFS"/>
</dbReference>
<dbReference type="Proteomes" id="UP000198825">
    <property type="component" value="Chromosome I"/>
</dbReference>
<feature type="transmembrane region" description="Helical" evidence="9">
    <location>
        <begin position="23"/>
        <end position="39"/>
    </location>
</feature>
<feature type="transmembrane region" description="Helical" evidence="9">
    <location>
        <begin position="179"/>
        <end position="199"/>
    </location>
</feature>
<dbReference type="EMBL" id="LT629799">
    <property type="protein sequence ID" value="SDU92475.1"/>
    <property type="molecule type" value="Genomic_DNA"/>
</dbReference>
<feature type="transmembrane region" description="Helical" evidence="9">
    <location>
        <begin position="59"/>
        <end position="79"/>
    </location>
</feature>
<evidence type="ECO:0000256" key="1">
    <source>
        <dbReference type="ARBA" id="ARBA00004651"/>
    </source>
</evidence>
<dbReference type="PROSITE" id="PS50850">
    <property type="entry name" value="MFS"/>
    <property type="match status" value="1"/>
</dbReference>
<keyword evidence="7 9" id="KW-1133">Transmembrane helix</keyword>
<feature type="transmembrane region" description="Helical" evidence="9">
    <location>
        <begin position="384"/>
        <end position="404"/>
    </location>
</feature>
<feature type="transmembrane region" description="Helical" evidence="9">
    <location>
        <begin position="116"/>
        <end position="137"/>
    </location>
</feature>
<evidence type="ECO:0000256" key="2">
    <source>
        <dbReference type="ARBA" id="ARBA00006236"/>
    </source>
</evidence>
<comment type="subcellular location">
    <subcellularLocation>
        <location evidence="1">Cell membrane</location>
        <topology evidence="1">Multi-pass membrane protein</topology>
    </subcellularLocation>
</comment>
<evidence type="ECO:0000259" key="10">
    <source>
        <dbReference type="PROSITE" id="PS50850"/>
    </source>
</evidence>
<dbReference type="GO" id="GO:0042910">
    <property type="term" value="F:xenobiotic transmembrane transporter activity"/>
    <property type="evidence" value="ECO:0007669"/>
    <property type="project" value="InterPro"/>
</dbReference>
<dbReference type="InterPro" id="IPR001958">
    <property type="entry name" value="Tet-R_TetA/multi-R_MdtG-like"/>
</dbReference>
<feature type="transmembrane region" description="Helical" evidence="9">
    <location>
        <begin position="230"/>
        <end position="253"/>
    </location>
</feature>
<keyword evidence="6 9" id="KW-0812">Transmembrane</keyword>
<feature type="domain" description="Major facilitator superfamily (MFS) profile" evidence="10">
    <location>
        <begin position="25"/>
        <end position="405"/>
    </location>
</feature>
<keyword evidence="4" id="KW-0813">Transport</keyword>
<dbReference type="OrthoDB" id="9814303at2"/>
<keyword evidence="12" id="KW-1185">Reference proteome</keyword>
<comment type="similarity">
    <text evidence="2">Belongs to the major facilitator superfamily. Bcr/CmlA family.</text>
</comment>
<dbReference type="InterPro" id="IPR050189">
    <property type="entry name" value="MFS_Efflux_Transporters"/>
</dbReference>
<dbReference type="PRINTS" id="PR01035">
    <property type="entry name" value="TCRTETA"/>
</dbReference>
<dbReference type="InterPro" id="IPR036259">
    <property type="entry name" value="MFS_trans_sf"/>
</dbReference>
<dbReference type="InterPro" id="IPR020846">
    <property type="entry name" value="MFS_dom"/>
</dbReference>
<dbReference type="STRING" id="546874.SAMN04488544_2055"/>
<dbReference type="Gene3D" id="1.20.1720.10">
    <property type="entry name" value="Multidrug resistance protein D"/>
    <property type="match status" value="1"/>
</dbReference>
<sequence length="434" mass="43552">MSSTGPGRTGPVRLARHHSTRQLAPLVPLALVVGISPLATDMYIPGLPELAADLRTSPALAQLTLTAFLVSFAVGMLLVGPLSDAVGRRRLVLLGSIGFTLASVLCALSPSISVLLVARVVQGLAGAAGAVAGRAMVTDVLSGVRRAKTIASLSAINAVAPVVAPLLGGVLIGLGTWRLTFWLLAGAGLALSVLVLVSFPETLPPVRRSTGVGLAASARRMGGLLANPRFSLYLVTSCVATVGFFAYIATSAFVFQEVYGFSTSLYTVVFASNAVCMIITTVLFGRLVERISEDRLLSIGLVVAAVGSAGVLAGALLHAPAGVVWACLAVVTGAQGLVITGSATRTQALGHATPGTAAALQGGLAFGIGGLGTPLAGALGGTPVAMGAVMLAGLGLGALLQVVAPRWVRTPPVVAEQAAPAGVGHDGGDVQHPR</sequence>
<dbReference type="GO" id="GO:0005886">
    <property type="term" value="C:plasma membrane"/>
    <property type="evidence" value="ECO:0007669"/>
    <property type="project" value="UniProtKB-SubCell"/>
</dbReference>
<dbReference type="RefSeq" id="WP_091074326.1">
    <property type="nucleotide sequence ID" value="NZ_LT629799.1"/>
</dbReference>
<dbReference type="InterPro" id="IPR004812">
    <property type="entry name" value="Efflux_drug-R_Bcr/CmlA"/>
</dbReference>
<feature type="transmembrane region" description="Helical" evidence="9">
    <location>
        <begin position="91"/>
        <end position="110"/>
    </location>
</feature>
<evidence type="ECO:0000313" key="12">
    <source>
        <dbReference type="Proteomes" id="UP000198825"/>
    </source>
</evidence>
<dbReference type="InterPro" id="IPR005829">
    <property type="entry name" value="Sugar_transporter_CS"/>
</dbReference>
<dbReference type="PROSITE" id="PS00216">
    <property type="entry name" value="SUGAR_TRANSPORT_1"/>
    <property type="match status" value="1"/>
</dbReference>
<dbReference type="PANTHER" id="PTHR43124">
    <property type="entry name" value="PURINE EFFLUX PUMP PBUE"/>
    <property type="match status" value="1"/>
</dbReference>
<feature type="transmembrane region" description="Helical" evidence="9">
    <location>
        <begin position="265"/>
        <end position="284"/>
    </location>
</feature>